<sequence>MSAQQPSEPDPDPDRTPGLQSGGSVPPGETPPESAQATGGLSAEQRAGRHATKWVWLAALGVLVLLVAGFFTYLALGVLA</sequence>
<keyword evidence="2" id="KW-0812">Transmembrane</keyword>
<feature type="region of interest" description="Disordered" evidence="1">
    <location>
        <begin position="1"/>
        <end position="44"/>
    </location>
</feature>
<keyword evidence="2" id="KW-0472">Membrane</keyword>
<dbReference type="InterPro" id="IPR045512">
    <property type="entry name" value="DUF6480"/>
</dbReference>
<dbReference type="RefSeq" id="WP_380671227.1">
    <property type="nucleotide sequence ID" value="NZ_JBHTCJ010000012.1"/>
</dbReference>
<evidence type="ECO:0000256" key="2">
    <source>
        <dbReference type="SAM" id="Phobius"/>
    </source>
</evidence>
<evidence type="ECO:0000313" key="3">
    <source>
        <dbReference type="EMBL" id="MFC7343886.1"/>
    </source>
</evidence>
<feature type="transmembrane region" description="Helical" evidence="2">
    <location>
        <begin position="54"/>
        <end position="76"/>
    </location>
</feature>
<protein>
    <submittedName>
        <fullName evidence="3">DUF6480 family protein</fullName>
    </submittedName>
</protein>
<proteinExistence type="predicted"/>
<organism evidence="3 4">
    <name type="scientific">Saccharopolyspora griseoalba</name>
    <dbReference type="NCBI Taxonomy" id="1431848"/>
    <lineage>
        <taxon>Bacteria</taxon>
        <taxon>Bacillati</taxon>
        <taxon>Actinomycetota</taxon>
        <taxon>Actinomycetes</taxon>
        <taxon>Pseudonocardiales</taxon>
        <taxon>Pseudonocardiaceae</taxon>
        <taxon>Saccharopolyspora</taxon>
    </lineage>
</organism>
<reference evidence="4" key="1">
    <citation type="journal article" date="2019" name="Int. J. Syst. Evol. Microbiol.">
        <title>The Global Catalogue of Microorganisms (GCM) 10K type strain sequencing project: providing services to taxonomists for standard genome sequencing and annotation.</title>
        <authorList>
            <consortium name="The Broad Institute Genomics Platform"/>
            <consortium name="The Broad Institute Genome Sequencing Center for Infectious Disease"/>
            <person name="Wu L."/>
            <person name="Ma J."/>
        </authorList>
    </citation>
    <scope>NUCLEOTIDE SEQUENCE [LARGE SCALE GENOMIC DNA]</scope>
    <source>
        <strain evidence="4">WLHS5</strain>
    </source>
</reference>
<dbReference type="Pfam" id="PF20088">
    <property type="entry name" value="DUF6480"/>
    <property type="match status" value="1"/>
</dbReference>
<comment type="caution">
    <text evidence="3">The sequence shown here is derived from an EMBL/GenBank/DDBJ whole genome shotgun (WGS) entry which is preliminary data.</text>
</comment>
<accession>A0ABW2LQI7</accession>
<keyword evidence="2" id="KW-1133">Transmembrane helix</keyword>
<name>A0ABW2LQI7_9PSEU</name>
<evidence type="ECO:0000256" key="1">
    <source>
        <dbReference type="SAM" id="MobiDB-lite"/>
    </source>
</evidence>
<gene>
    <name evidence="3" type="ORF">ACFQRI_20975</name>
</gene>
<evidence type="ECO:0000313" key="4">
    <source>
        <dbReference type="Proteomes" id="UP001596504"/>
    </source>
</evidence>
<dbReference type="EMBL" id="JBHTCJ010000012">
    <property type="protein sequence ID" value="MFC7343886.1"/>
    <property type="molecule type" value="Genomic_DNA"/>
</dbReference>
<keyword evidence="4" id="KW-1185">Reference proteome</keyword>
<dbReference type="Proteomes" id="UP001596504">
    <property type="component" value="Unassembled WGS sequence"/>
</dbReference>